<feature type="domain" description="EGF-like" evidence="9">
    <location>
        <begin position="723"/>
        <end position="734"/>
    </location>
</feature>
<dbReference type="PANTHER" id="PTHR13723">
    <property type="entry name" value="ADAMTS A DISINTEGRIN AND METALLOPROTEASE WITH THROMBOSPONDIN MOTIFS PROTEASE"/>
    <property type="match status" value="1"/>
</dbReference>
<dbReference type="Proteomes" id="UP001485043">
    <property type="component" value="Unassembled WGS sequence"/>
</dbReference>
<feature type="compositionally biased region" description="Basic residues" evidence="6">
    <location>
        <begin position="954"/>
        <end position="971"/>
    </location>
</feature>
<protein>
    <recommendedName>
        <fullName evidence="14">EGF-like domain-containing protein</fullName>
    </recommendedName>
</protein>
<feature type="transmembrane region" description="Helical" evidence="7">
    <location>
        <begin position="771"/>
        <end position="796"/>
    </location>
</feature>
<evidence type="ECO:0000259" key="9">
    <source>
        <dbReference type="PROSITE" id="PS00022"/>
    </source>
</evidence>
<keyword evidence="2" id="KW-0964">Secreted</keyword>
<feature type="region of interest" description="Disordered" evidence="6">
    <location>
        <begin position="815"/>
        <end position="845"/>
    </location>
</feature>
<dbReference type="Pfam" id="PF19030">
    <property type="entry name" value="TSP1_ADAMTS"/>
    <property type="match status" value="4"/>
</dbReference>
<evidence type="ECO:0000259" key="11">
    <source>
        <dbReference type="PROSITE" id="PS01248"/>
    </source>
</evidence>
<feature type="region of interest" description="Disordered" evidence="6">
    <location>
        <begin position="870"/>
        <end position="983"/>
    </location>
</feature>
<dbReference type="PROSITE" id="PS50092">
    <property type="entry name" value="TSP1"/>
    <property type="match status" value="3"/>
</dbReference>
<evidence type="ECO:0000256" key="3">
    <source>
        <dbReference type="ARBA" id="ARBA00022729"/>
    </source>
</evidence>
<comment type="subcellular location">
    <subcellularLocation>
        <location evidence="1">Secreted</location>
    </subcellularLocation>
</comment>
<reference evidence="12 13" key="1">
    <citation type="journal article" date="2024" name="Nat. Commun.">
        <title>Phylogenomics reveals the evolutionary origins of lichenization in chlorophyte algae.</title>
        <authorList>
            <person name="Puginier C."/>
            <person name="Libourel C."/>
            <person name="Otte J."/>
            <person name="Skaloud P."/>
            <person name="Haon M."/>
            <person name="Grisel S."/>
            <person name="Petersen M."/>
            <person name="Berrin J.G."/>
            <person name="Delaux P.M."/>
            <person name="Dal Grande F."/>
            <person name="Keller J."/>
        </authorList>
    </citation>
    <scope>NUCLEOTIDE SEQUENCE [LARGE SCALE GENOMIC DNA]</scope>
    <source>
        <strain evidence="12 13">SAG 2523</strain>
    </source>
</reference>
<keyword evidence="13" id="KW-1185">Reference proteome</keyword>
<evidence type="ECO:0000256" key="4">
    <source>
        <dbReference type="ARBA" id="ARBA00022737"/>
    </source>
</evidence>
<dbReference type="SUPFAM" id="SSF82895">
    <property type="entry name" value="TSP-1 type 1 repeat"/>
    <property type="match status" value="4"/>
</dbReference>
<keyword evidence="7" id="KW-0812">Transmembrane</keyword>
<name>A0AAW1SRK7_9CHLO</name>
<dbReference type="SMART" id="SM00181">
    <property type="entry name" value="EGF"/>
    <property type="match status" value="2"/>
</dbReference>
<organism evidence="12 13">
    <name type="scientific">Apatococcus fuscideae</name>
    <dbReference type="NCBI Taxonomy" id="2026836"/>
    <lineage>
        <taxon>Eukaryota</taxon>
        <taxon>Viridiplantae</taxon>
        <taxon>Chlorophyta</taxon>
        <taxon>core chlorophytes</taxon>
        <taxon>Trebouxiophyceae</taxon>
        <taxon>Chlorellales</taxon>
        <taxon>Chlorellaceae</taxon>
        <taxon>Apatococcus</taxon>
    </lineage>
</organism>
<proteinExistence type="predicted"/>
<dbReference type="InterPro" id="IPR050439">
    <property type="entry name" value="ADAMTS_ADAMTS-like"/>
</dbReference>
<evidence type="ECO:0000313" key="12">
    <source>
        <dbReference type="EMBL" id="KAK9854809.1"/>
    </source>
</evidence>
<dbReference type="PROSITE" id="PS01248">
    <property type="entry name" value="EGF_LAM_1"/>
    <property type="match status" value="1"/>
</dbReference>
<dbReference type="Gene3D" id="2.20.100.10">
    <property type="entry name" value="Thrombospondin type-1 (TSP1) repeat"/>
    <property type="match status" value="3"/>
</dbReference>
<dbReference type="GO" id="GO:0030198">
    <property type="term" value="P:extracellular matrix organization"/>
    <property type="evidence" value="ECO:0007669"/>
    <property type="project" value="InterPro"/>
</dbReference>
<keyword evidence="4" id="KW-0677">Repeat</keyword>
<dbReference type="CDD" id="cd00055">
    <property type="entry name" value="EGF_Lam"/>
    <property type="match status" value="1"/>
</dbReference>
<evidence type="ECO:0000256" key="8">
    <source>
        <dbReference type="SAM" id="SignalP"/>
    </source>
</evidence>
<evidence type="ECO:0000259" key="10">
    <source>
        <dbReference type="PROSITE" id="PS01186"/>
    </source>
</evidence>
<feature type="region of interest" description="Disordered" evidence="6">
    <location>
        <begin position="50"/>
        <end position="80"/>
    </location>
</feature>
<feature type="region of interest" description="Disordered" evidence="6">
    <location>
        <begin position="1003"/>
        <end position="1053"/>
    </location>
</feature>
<dbReference type="PROSITE" id="PS01186">
    <property type="entry name" value="EGF_2"/>
    <property type="match status" value="1"/>
</dbReference>
<sequence length="1053" mass="109172">MKLRLLVTALALAGALAVSAESPSESFHRSSRIDSAGHLGRSLRQAAAPVGSSLSGSSSASSSSTSAASPPASVSSPSVNAASPAASQATAASAANVSTVIASPGSSNTTAGNPLCGSTEYYCGDSDIELDTLYTAVTTLTCQEDTDVGIWVCGDHVVASDTYHTIQGNKGTCLADCSMSSSPLALPSQYYYQVTDWSPCSDACDGGFQTRSITCHSSQDGGQVANNLCDQLDIPETRQACSAEPCIVTSPGLSLQFTPYGLCEADCGTGISARAAICANPYGVLADSSACTDYSGPSLIRTCTGPSCSSAYYHTSAWSACSPECDGGTSNRTVQCVSSSGQQVDPTNCRGQLVPPSSKECNPHPCVGYAWQVGAWGNCSLPCGAGIQNRTVQCVDQFGKNAPSSYCVSANQPPDELQCNLQPCNFCASTDCSGQGTCKNNVCSCQPGYRGYYCEISPQCPGILDTNGNCCQNGVVDQNGQCCSQGAITDRNAQCCTSGRLDACGECDGPAKAVDVVNRCCASGVLDAAGYCCESGQLDECGVCDGDDMSCSLHVIAIVTVAQASNFFTLGGPTFVTTFASFAAGILAVKADKVTVADYVLQPGQTGITSNSANVQLRVEFSVAPEDSFSVPEDLRASIATSNLQKATGKSAANQLFVLQNATMVERAAICGNLVCEAGERSTGTGEGCAGDCPFTLKTCPANTTNGVPCSQNGWCMSASGVCECYFGYAGSDCSQCAEGYMRAPGGNACSRYVKAALPQLDSTSGAAGTYAPIAILGALAFIFLVIAIGFIVAFVQERKKVKRYRRSRLRKMKTAKRGSLAAQLTGNGNNGDDEDPLDEPLNISSRHGSIMDVARSVASGMLTLRTKSVTTGSQARLRRLDTAESTMSEPALPTTAEPKLDTTSSLTKAAVASRLKVQHRPRAISSPAEAPDSGGEAGPEDSPDEGASYAGTKTRHHRHHHSSHRHHHRSRKDDSEKPLIGTHPSIAVSHDQTLTPAGSQEMLLGSVSPSSPGRGDSDAESNAGSETASMRPLLSHVNSRGESRLGKPLFRM</sequence>
<feature type="domain" description="Laminin EGF-like" evidence="11">
    <location>
        <begin position="723"/>
        <end position="750"/>
    </location>
</feature>
<dbReference type="CDD" id="cd00054">
    <property type="entry name" value="EGF_CA"/>
    <property type="match status" value="1"/>
</dbReference>
<dbReference type="InterPro" id="IPR036383">
    <property type="entry name" value="TSP1_rpt_sf"/>
</dbReference>
<dbReference type="SMART" id="SM00209">
    <property type="entry name" value="TSP1"/>
    <property type="match status" value="4"/>
</dbReference>
<dbReference type="PRINTS" id="PR01857">
    <property type="entry name" value="ADAMTSFAMILY"/>
</dbReference>
<dbReference type="Gene3D" id="2.10.25.10">
    <property type="entry name" value="Laminin"/>
    <property type="match status" value="1"/>
</dbReference>
<evidence type="ECO:0000256" key="5">
    <source>
        <dbReference type="ARBA" id="ARBA00023157"/>
    </source>
</evidence>
<dbReference type="AlphaFoldDB" id="A0AAW1SRK7"/>
<dbReference type="InterPro" id="IPR002049">
    <property type="entry name" value="LE_dom"/>
</dbReference>
<keyword evidence="7" id="KW-1133">Transmembrane helix</keyword>
<evidence type="ECO:0000256" key="2">
    <source>
        <dbReference type="ARBA" id="ARBA00022525"/>
    </source>
</evidence>
<keyword evidence="7" id="KW-0472">Membrane</keyword>
<dbReference type="PROSITE" id="PS00022">
    <property type="entry name" value="EGF_1"/>
    <property type="match status" value="2"/>
</dbReference>
<evidence type="ECO:0000256" key="6">
    <source>
        <dbReference type="SAM" id="MobiDB-lite"/>
    </source>
</evidence>
<accession>A0AAW1SRK7</accession>
<evidence type="ECO:0000256" key="1">
    <source>
        <dbReference type="ARBA" id="ARBA00004613"/>
    </source>
</evidence>
<dbReference type="InterPro" id="IPR013273">
    <property type="entry name" value="ADAMTS/ADAMTS-like"/>
</dbReference>
<dbReference type="GO" id="GO:0005576">
    <property type="term" value="C:extracellular region"/>
    <property type="evidence" value="ECO:0007669"/>
    <property type="project" value="UniProtKB-SubCell"/>
</dbReference>
<dbReference type="EMBL" id="JALJOV010001083">
    <property type="protein sequence ID" value="KAK9854809.1"/>
    <property type="molecule type" value="Genomic_DNA"/>
</dbReference>
<dbReference type="InterPro" id="IPR000884">
    <property type="entry name" value="TSP1_rpt"/>
</dbReference>
<comment type="caution">
    <text evidence="12">The sequence shown here is derived from an EMBL/GenBank/DDBJ whole genome shotgun (WGS) entry which is preliminary data.</text>
</comment>
<gene>
    <name evidence="12" type="ORF">WJX84_004417</name>
</gene>
<evidence type="ECO:0008006" key="14">
    <source>
        <dbReference type="Google" id="ProtNLM"/>
    </source>
</evidence>
<feature type="chain" id="PRO_5043755036" description="EGF-like domain-containing protein" evidence="8">
    <location>
        <begin position="21"/>
        <end position="1053"/>
    </location>
</feature>
<evidence type="ECO:0000313" key="13">
    <source>
        <dbReference type="Proteomes" id="UP001485043"/>
    </source>
</evidence>
<keyword evidence="3 8" id="KW-0732">Signal</keyword>
<evidence type="ECO:0000256" key="7">
    <source>
        <dbReference type="SAM" id="Phobius"/>
    </source>
</evidence>
<feature type="domain" description="EGF-like" evidence="9 10">
    <location>
        <begin position="443"/>
        <end position="454"/>
    </location>
</feature>
<keyword evidence="5" id="KW-1015">Disulfide bond</keyword>
<dbReference type="InterPro" id="IPR000742">
    <property type="entry name" value="EGF"/>
</dbReference>
<feature type="signal peptide" evidence="8">
    <location>
        <begin position="1"/>
        <end position="20"/>
    </location>
</feature>
<dbReference type="FunFam" id="2.20.100.10:FF:000005">
    <property type="entry name" value="ADAM metallopeptidase with thrombospondin type 1 motif 9"/>
    <property type="match status" value="2"/>
</dbReference>